<dbReference type="RefSeq" id="WP_163065196.1">
    <property type="nucleotide sequence ID" value="NZ_CP048649.1"/>
</dbReference>
<dbReference type="KEGG" id="abut:Ami103574_02635"/>
<feature type="transmembrane region" description="Helical" evidence="1">
    <location>
        <begin position="44"/>
        <end position="62"/>
    </location>
</feature>
<evidence type="ECO:0000313" key="2">
    <source>
        <dbReference type="EMBL" id="QIB68276.1"/>
    </source>
</evidence>
<name>A0A858BW20_9FIRM</name>
<sequence>MKINWKLRLKNKTTLLSLLACLAAFVYQVLGVLGITAPISEEQITQVFGLIVNLLGAIGILVDPTTSGAGDSSRALGYREPN</sequence>
<dbReference type="AlphaFoldDB" id="A0A858BW20"/>
<dbReference type="EMBL" id="CP048649">
    <property type="protein sequence ID" value="QIB68276.1"/>
    <property type="molecule type" value="Genomic_DNA"/>
</dbReference>
<keyword evidence="1" id="KW-0472">Membrane</keyword>
<gene>
    <name evidence="2" type="ORF">Ami103574_02635</name>
</gene>
<keyword evidence="1" id="KW-0812">Transmembrane</keyword>
<dbReference type="NCBIfam" id="TIGR01598">
    <property type="entry name" value="holin_phiLC3"/>
    <property type="match status" value="1"/>
</dbReference>
<reference evidence="2 3" key="1">
    <citation type="submission" date="2020-02" db="EMBL/GenBank/DDBJ databases">
        <authorList>
            <person name="Kim Y.B."/>
            <person name="Roh S.W."/>
        </authorList>
    </citation>
    <scope>NUCLEOTIDE SEQUENCE [LARGE SCALE GENOMIC DNA]</scope>
    <source>
        <strain evidence="2 3">DSM 103574</strain>
    </source>
</reference>
<evidence type="ECO:0000313" key="3">
    <source>
        <dbReference type="Proteomes" id="UP000466848"/>
    </source>
</evidence>
<organism evidence="2 3">
    <name type="scientific">Aminipila butyrica</name>
    <dbReference type="NCBI Taxonomy" id="433296"/>
    <lineage>
        <taxon>Bacteria</taxon>
        <taxon>Bacillati</taxon>
        <taxon>Bacillota</taxon>
        <taxon>Clostridia</taxon>
        <taxon>Peptostreptococcales</taxon>
        <taxon>Anaerovoracaceae</taxon>
        <taxon>Aminipila</taxon>
    </lineage>
</organism>
<accession>A0A858BW20</accession>
<evidence type="ECO:0000256" key="1">
    <source>
        <dbReference type="SAM" id="Phobius"/>
    </source>
</evidence>
<keyword evidence="3" id="KW-1185">Reference proteome</keyword>
<keyword evidence="1" id="KW-1133">Transmembrane helix</keyword>
<dbReference type="Pfam" id="PF04531">
    <property type="entry name" value="Phage_holin_1"/>
    <property type="match status" value="1"/>
</dbReference>
<protein>
    <submittedName>
        <fullName evidence="2">Phage holin</fullName>
    </submittedName>
</protein>
<proteinExistence type="predicted"/>
<dbReference type="Proteomes" id="UP000466848">
    <property type="component" value="Chromosome"/>
</dbReference>
<dbReference type="InterPro" id="IPR006485">
    <property type="entry name" value="Phage-like_holin"/>
</dbReference>